<dbReference type="GeneID" id="5037122"/>
<dbReference type="GO" id="GO:0016491">
    <property type="term" value="F:oxidoreductase activity"/>
    <property type="evidence" value="ECO:0007669"/>
    <property type="project" value="UniProtKB-KW"/>
</dbReference>
<dbReference type="RefSeq" id="XP_001451337.1">
    <property type="nucleotide sequence ID" value="XM_001451300.1"/>
</dbReference>
<evidence type="ECO:0000256" key="4">
    <source>
        <dbReference type="SAM" id="MobiDB-lite"/>
    </source>
</evidence>
<dbReference type="EMBL" id="CT868490">
    <property type="protein sequence ID" value="CAK83940.1"/>
    <property type="molecule type" value="Genomic_DNA"/>
</dbReference>
<protein>
    <recommendedName>
        <fullName evidence="5">Pyridine nucleotide-disulphide oxidoreductase N-terminal domain-containing protein</fullName>
    </recommendedName>
</protein>
<dbReference type="Pfam" id="PF00070">
    <property type="entry name" value="Pyr_redox"/>
    <property type="match status" value="1"/>
</dbReference>
<dbReference type="InterPro" id="IPR039648">
    <property type="entry name" value="DHPH_N"/>
</dbReference>
<dbReference type="Gene3D" id="3.50.50.60">
    <property type="entry name" value="FAD/NAD(P)-binding domain"/>
    <property type="match status" value="1"/>
</dbReference>
<feature type="compositionally biased region" description="Basic and acidic residues" evidence="4">
    <location>
        <begin position="124"/>
        <end position="139"/>
    </location>
</feature>
<evidence type="ECO:0000256" key="2">
    <source>
        <dbReference type="ARBA" id="ARBA00022630"/>
    </source>
</evidence>
<feature type="domain" description="Pyridine nucleotide-disulphide oxidoreductase N-terminal" evidence="5">
    <location>
        <begin position="27"/>
        <end position="75"/>
    </location>
</feature>
<evidence type="ECO:0000313" key="6">
    <source>
        <dbReference type="EMBL" id="CAK83940.1"/>
    </source>
</evidence>
<feature type="region of interest" description="Disordered" evidence="4">
    <location>
        <begin position="124"/>
        <end position="145"/>
    </location>
</feature>
<keyword evidence="7" id="KW-1185">Reference proteome</keyword>
<dbReference type="HOGENOM" id="CLU_1790666_0_0_1"/>
<dbReference type="AlphaFoldDB" id="A0DLM3"/>
<accession>A0DLM3</accession>
<evidence type="ECO:0000313" key="7">
    <source>
        <dbReference type="Proteomes" id="UP000000600"/>
    </source>
</evidence>
<keyword evidence="2" id="KW-0285">Flavoprotein</keyword>
<dbReference type="InterPro" id="IPR050097">
    <property type="entry name" value="Ferredoxin-NADP_redctase_2"/>
</dbReference>
<gene>
    <name evidence="6" type="ORF">GSPATT00039572001</name>
</gene>
<sequence>MAELLTIEKYARICDDIFLINTSRQSLVVGGGNIALKCVRILKGLGSELSLMIRVKYLREFDQDVVKMILEHNQKVQQKSTFNTQQDEVPSKLLLWQYENKPILCLVYSQNINKLAQENPVKWPEKKEREYERKEEAFQRNDIQG</sequence>
<evidence type="ECO:0000256" key="3">
    <source>
        <dbReference type="ARBA" id="ARBA00023002"/>
    </source>
</evidence>
<dbReference type="SUPFAM" id="SSF51905">
    <property type="entry name" value="FAD/NAD(P)-binding domain"/>
    <property type="match status" value="1"/>
</dbReference>
<dbReference type="GO" id="GO:0097237">
    <property type="term" value="P:cellular response to toxic substance"/>
    <property type="evidence" value="ECO:0007669"/>
    <property type="project" value="UniProtKB-ARBA"/>
</dbReference>
<dbReference type="InParanoid" id="A0DLM3"/>
<name>A0DLM3_PARTE</name>
<dbReference type="InterPro" id="IPR036188">
    <property type="entry name" value="FAD/NAD-bd_sf"/>
</dbReference>
<dbReference type="KEGG" id="ptm:GSPATT00039572001"/>
<organism evidence="6 7">
    <name type="scientific">Paramecium tetraurelia</name>
    <dbReference type="NCBI Taxonomy" id="5888"/>
    <lineage>
        <taxon>Eukaryota</taxon>
        <taxon>Sar</taxon>
        <taxon>Alveolata</taxon>
        <taxon>Ciliophora</taxon>
        <taxon>Intramacronucleata</taxon>
        <taxon>Oligohymenophorea</taxon>
        <taxon>Peniculida</taxon>
        <taxon>Parameciidae</taxon>
        <taxon>Paramecium</taxon>
    </lineage>
</organism>
<dbReference type="PANTHER" id="PTHR48105">
    <property type="entry name" value="THIOREDOXIN REDUCTASE 1-RELATED-RELATED"/>
    <property type="match status" value="1"/>
</dbReference>
<dbReference type="Proteomes" id="UP000000600">
    <property type="component" value="Unassembled WGS sequence"/>
</dbReference>
<keyword evidence="3" id="KW-0560">Oxidoreductase</keyword>
<proteinExistence type="inferred from homology"/>
<evidence type="ECO:0000259" key="5">
    <source>
        <dbReference type="Pfam" id="PF00070"/>
    </source>
</evidence>
<evidence type="ECO:0000256" key="1">
    <source>
        <dbReference type="ARBA" id="ARBA00009333"/>
    </source>
</evidence>
<reference evidence="6 7" key="1">
    <citation type="journal article" date="2006" name="Nature">
        <title>Global trends of whole-genome duplications revealed by the ciliate Paramecium tetraurelia.</title>
        <authorList>
            <consortium name="Genoscope"/>
            <person name="Aury J.-M."/>
            <person name="Jaillon O."/>
            <person name="Duret L."/>
            <person name="Noel B."/>
            <person name="Jubin C."/>
            <person name="Porcel B.M."/>
            <person name="Segurens B."/>
            <person name="Daubin V."/>
            <person name="Anthouard V."/>
            <person name="Aiach N."/>
            <person name="Arnaiz O."/>
            <person name="Billaut A."/>
            <person name="Beisson J."/>
            <person name="Blanc I."/>
            <person name="Bouhouche K."/>
            <person name="Camara F."/>
            <person name="Duharcourt S."/>
            <person name="Guigo R."/>
            <person name="Gogendeau D."/>
            <person name="Katinka M."/>
            <person name="Keller A.-M."/>
            <person name="Kissmehl R."/>
            <person name="Klotz C."/>
            <person name="Koll F."/>
            <person name="Le Moue A."/>
            <person name="Lepere C."/>
            <person name="Malinsky S."/>
            <person name="Nowacki M."/>
            <person name="Nowak J.K."/>
            <person name="Plattner H."/>
            <person name="Poulain J."/>
            <person name="Ruiz F."/>
            <person name="Serrano V."/>
            <person name="Zagulski M."/>
            <person name="Dessen P."/>
            <person name="Betermier M."/>
            <person name="Weissenbach J."/>
            <person name="Scarpelli C."/>
            <person name="Schachter V."/>
            <person name="Sperling L."/>
            <person name="Meyer E."/>
            <person name="Cohen J."/>
            <person name="Wincker P."/>
        </authorList>
    </citation>
    <scope>NUCLEOTIDE SEQUENCE [LARGE SCALE GENOMIC DNA]</scope>
    <source>
        <strain evidence="6 7">Stock d4-2</strain>
    </source>
</reference>
<dbReference type="STRING" id="5888.A0DLM3"/>
<comment type="similarity">
    <text evidence="1">Belongs to the class-II pyridine nucleotide-disulfide oxidoreductase family.</text>
</comment>